<keyword evidence="4 6" id="KW-1133">Transmembrane helix</keyword>
<dbReference type="Pfam" id="PF01943">
    <property type="entry name" value="Polysacc_synt"/>
    <property type="match status" value="1"/>
</dbReference>
<proteinExistence type="predicted"/>
<organism evidence="7">
    <name type="scientific">hydrothermal vent metagenome</name>
    <dbReference type="NCBI Taxonomy" id="652676"/>
    <lineage>
        <taxon>unclassified sequences</taxon>
        <taxon>metagenomes</taxon>
        <taxon>ecological metagenomes</taxon>
    </lineage>
</organism>
<gene>
    <name evidence="7" type="ORF">MNBD_GAMMA26-22</name>
</gene>
<feature type="transmembrane region" description="Helical" evidence="6">
    <location>
        <begin position="133"/>
        <end position="155"/>
    </location>
</feature>
<evidence type="ECO:0000256" key="4">
    <source>
        <dbReference type="ARBA" id="ARBA00022989"/>
    </source>
</evidence>
<feature type="transmembrane region" description="Helical" evidence="6">
    <location>
        <begin position="343"/>
        <end position="361"/>
    </location>
</feature>
<feature type="transmembrane region" description="Helical" evidence="6">
    <location>
        <begin position="195"/>
        <end position="215"/>
    </location>
</feature>
<feature type="transmembrane region" description="Helical" evidence="6">
    <location>
        <begin position="98"/>
        <end position="117"/>
    </location>
</feature>
<evidence type="ECO:0000256" key="6">
    <source>
        <dbReference type="SAM" id="Phobius"/>
    </source>
</evidence>
<dbReference type="AlphaFoldDB" id="A0A3B1BIJ7"/>
<evidence type="ECO:0000256" key="2">
    <source>
        <dbReference type="ARBA" id="ARBA00022475"/>
    </source>
</evidence>
<feature type="transmembrane region" description="Helical" evidence="6">
    <location>
        <begin position="236"/>
        <end position="257"/>
    </location>
</feature>
<dbReference type="InterPro" id="IPR002797">
    <property type="entry name" value="Polysacc_synth"/>
</dbReference>
<feature type="transmembrane region" description="Helical" evidence="6">
    <location>
        <begin position="307"/>
        <end position="331"/>
    </location>
</feature>
<dbReference type="PANTHER" id="PTHR30250">
    <property type="entry name" value="PST FAMILY PREDICTED COLANIC ACID TRANSPORTER"/>
    <property type="match status" value="1"/>
</dbReference>
<comment type="subcellular location">
    <subcellularLocation>
        <location evidence="1">Cell membrane</location>
        <topology evidence="1">Multi-pass membrane protein</topology>
    </subcellularLocation>
</comment>
<evidence type="ECO:0000256" key="3">
    <source>
        <dbReference type="ARBA" id="ARBA00022692"/>
    </source>
</evidence>
<dbReference type="InterPro" id="IPR050833">
    <property type="entry name" value="Poly_Biosynth_Transport"/>
</dbReference>
<keyword evidence="3 6" id="KW-0812">Transmembrane</keyword>
<evidence type="ECO:0000256" key="5">
    <source>
        <dbReference type="ARBA" id="ARBA00023136"/>
    </source>
</evidence>
<feature type="transmembrane region" description="Helical" evidence="6">
    <location>
        <begin position="373"/>
        <end position="394"/>
    </location>
</feature>
<dbReference type="PANTHER" id="PTHR30250:SF11">
    <property type="entry name" value="O-ANTIGEN TRANSPORTER-RELATED"/>
    <property type="match status" value="1"/>
</dbReference>
<dbReference type="EMBL" id="UOFX01000089">
    <property type="protein sequence ID" value="VAX11624.1"/>
    <property type="molecule type" value="Genomic_DNA"/>
</dbReference>
<feature type="transmembrane region" description="Helical" evidence="6">
    <location>
        <begin position="400"/>
        <end position="422"/>
    </location>
</feature>
<keyword evidence="5 6" id="KW-0472">Membrane</keyword>
<feature type="transmembrane region" description="Helical" evidence="6">
    <location>
        <begin position="263"/>
        <end position="287"/>
    </location>
</feature>
<dbReference type="GO" id="GO:0005886">
    <property type="term" value="C:plasma membrane"/>
    <property type="evidence" value="ECO:0007669"/>
    <property type="project" value="UniProtKB-SubCell"/>
</dbReference>
<reference evidence="7" key="1">
    <citation type="submission" date="2018-06" db="EMBL/GenBank/DDBJ databases">
        <authorList>
            <person name="Zhirakovskaya E."/>
        </authorList>
    </citation>
    <scope>NUCLEOTIDE SEQUENCE</scope>
</reference>
<feature type="transmembrane region" description="Helical" evidence="6">
    <location>
        <begin position="26"/>
        <end position="50"/>
    </location>
</feature>
<feature type="transmembrane region" description="Helical" evidence="6">
    <location>
        <begin position="167"/>
        <end position="189"/>
    </location>
</feature>
<protein>
    <submittedName>
        <fullName evidence="7">Uncharacterized protein</fullName>
    </submittedName>
</protein>
<accession>A0A3B1BIJ7</accession>
<name>A0A3B1BIJ7_9ZZZZ</name>
<evidence type="ECO:0000256" key="1">
    <source>
        <dbReference type="ARBA" id="ARBA00004651"/>
    </source>
</evidence>
<keyword evidence="2" id="KW-1003">Cell membrane</keyword>
<feature type="transmembrane region" description="Helical" evidence="6">
    <location>
        <begin position="56"/>
        <end position="78"/>
    </location>
</feature>
<sequence>MVSRIIIFFSTVLTNNSISVLKASTWIIISQVMLFLCQFLTGVLIARVLLPEGRGQYAILLLIPTMLNLVGNMGLGVANGYYAAKNPSLSKALCANNIWFSLLASIVYGSTLIYIYVDYGFGPYSEFIMVDHIYIMTAAVFFLFFSGFSQSLLLGTNHIAANNVVRLFQPIILIFILILIYLLGKLTIWSSYSSWLISIGASCLITIIFLLRLGLFSLTPDFTLFKKSIKFGTKGILAEVAGFVILQSDILMIRNYLDDAETGIYSIAVALSFLLISIPQSTGKALFPYISKLEYRDGGDGTDTAIIYCRITFLITLAATFIAILLAPFMISFVYGSAYSGSVIPFIILASAITFSGYVYVLDAQLYARGQVWVATLCSVLAASLNIALNIYLIPQYGAIGAAITSFISYIFYAFLVVIIYFKLVDRNIGELWPRISDVRIIGDFIGTKVLSKIR</sequence>
<evidence type="ECO:0000313" key="7">
    <source>
        <dbReference type="EMBL" id="VAX11624.1"/>
    </source>
</evidence>